<dbReference type="GO" id="GO:0043565">
    <property type="term" value="F:sequence-specific DNA binding"/>
    <property type="evidence" value="ECO:0007669"/>
    <property type="project" value="InterPro"/>
</dbReference>
<gene>
    <name evidence="5" type="ORF">DN730_01000</name>
</gene>
<evidence type="ECO:0000256" key="3">
    <source>
        <dbReference type="ARBA" id="ARBA00023163"/>
    </source>
</evidence>
<dbReference type="InterPro" id="IPR037923">
    <property type="entry name" value="HTH-like"/>
</dbReference>
<dbReference type="Pfam" id="PF12833">
    <property type="entry name" value="HTH_18"/>
    <property type="match status" value="1"/>
</dbReference>
<dbReference type="InterPro" id="IPR018060">
    <property type="entry name" value="HTH_AraC"/>
</dbReference>
<keyword evidence="3" id="KW-0804">Transcription</keyword>
<dbReference type="SMART" id="SM00342">
    <property type="entry name" value="HTH_ARAC"/>
    <property type="match status" value="1"/>
</dbReference>
<evidence type="ECO:0000256" key="2">
    <source>
        <dbReference type="ARBA" id="ARBA00023125"/>
    </source>
</evidence>
<dbReference type="InterPro" id="IPR014710">
    <property type="entry name" value="RmlC-like_jellyroll"/>
</dbReference>
<dbReference type="SUPFAM" id="SSF46689">
    <property type="entry name" value="Homeodomain-like"/>
    <property type="match status" value="1"/>
</dbReference>
<dbReference type="EMBL" id="QKRA01000001">
    <property type="protein sequence ID" value="RDL45662.1"/>
    <property type="molecule type" value="Genomic_DNA"/>
</dbReference>
<dbReference type="Gene3D" id="1.10.10.60">
    <property type="entry name" value="Homeodomain-like"/>
    <property type="match status" value="1"/>
</dbReference>
<proteinExistence type="predicted"/>
<keyword evidence="1" id="KW-0805">Transcription regulation</keyword>
<reference evidence="5 6" key="1">
    <citation type="submission" date="2018-06" db="EMBL/GenBank/DDBJ databases">
        <title>Marinomonas sp. YLB-05 draft genome sequence.</title>
        <authorList>
            <person name="Yu L."/>
            <person name="Tang X."/>
        </authorList>
    </citation>
    <scope>NUCLEOTIDE SEQUENCE [LARGE SCALE GENOMIC DNA]</scope>
    <source>
        <strain evidence="5 6">YLB-05</strain>
    </source>
</reference>
<dbReference type="PANTHER" id="PTHR43280">
    <property type="entry name" value="ARAC-FAMILY TRANSCRIPTIONAL REGULATOR"/>
    <property type="match status" value="1"/>
</dbReference>
<keyword evidence="2" id="KW-0238">DNA-binding</keyword>
<evidence type="ECO:0000313" key="5">
    <source>
        <dbReference type="EMBL" id="RDL45662.1"/>
    </source>
</evidence>
<evidence type="ECO:0000256" key="1">
    <source>
        <dbReference type="ARBA" id="ARBA00023015"/>
    </source>
</evidence>
<dbReference type="Gene3D" id="2.60.120.10">
    <property type="entry name" value="Jelly Rolls"/>
    <property type="match status" value="1"/>
</dbReference>
<feature type="domain" description="HTH araC/xylS-type" evidence="4">
    <location>
        <begin position="197"/>
        <end position="295"/>
    </location>
</feature>
<dbReference type="InterPro" id="IPR003313">
    <property type="entry name" value="AraC-bd"/>
</dbReference>
<keyword evidence="6" id="KW-1185">Reference proteome</keyword>
<dbReference type="GO" id="GO:0003700">
    <property type="term" value="F:DNA-binding transcription factor activity"/>
    <property type="evidence" value="ECO:0007669"/>
    <property type="project" value="InterPro"/>
</dbReference>
<name>A0A370UD01_9GAMM</name>
<evidence type="ECO:0000313" key="6">
    <source>
        <dbReference type="Proteomes" id="UP000254326"/>
    </source>
</evidence>
<protein>
    <submittedName>
        <fullName evidence="5">4-hydroxyphenylacetate catabolism regulatory protein HpaA</fullName>
    </submittedName>
</protein>
<dbReference type="SUPFAM" id="SSF51215">
    <property type="entry name" value="Regulatory protein AraC"/>
    <property type="match status" value="1"/>
</dbReference>
<comment type="caution">
    <text evidence="5">The sequence shown here is derived from an EMBL/GenBank/DDBJ whole genome shotgun (WGS) entry which is preliminary data.</text>
</comment>
<evidence type="ECO:0000259" key="4">
    <source>
        <dbReference type="PROSITE" id="PS01124"/>
    </source>
</evidence>
<dbReference type="AlphaFoldDB" id="A0A370UD01"/>
<dbReference type="Pfam" id="PF02311">
    <property type="entry name" value="AraC_binding"/>
    <property type="match status" value="1"/>
</dbReference>
<dbReference type="PROSITE" id="PS01124">
    <property type="entry name" value="HTH_ARAC_FAMILY_2"/>
    <property type="match status" value="1"/>
</dbReference>
<accession>A0A370UD01</accession>
<dbReference type="InterPro" id="IPR009057">
    <property type="entry name" value="Homeodomain-like_sf"/>
</dbReference>
<dbReference type="PANTHER" id="PTHR43280:SF32">
    <property type="entry name" value="TRANSCRIPTIONAL REGULATORY PROTEIN"/>
    <property type="match status" value="1"/>
</dbReference>
<dbReference type="Proteomes" id="UP000254326">
    <property type="component" value="Unassembled WGS sequence"/>
</dbReference>
<organism evidence="5 6">
    <name type="scientific">Marinomonas piezotolerans</name>
    <dbReference type="NCBI Taxonomy" id="2213058"/>
    <lineage>
        <taxon>Bacteria</taxon>
        <taxon>Pseudomonadati</taxon>
        <taxon>Pseudomonadota</taxon>
        <taxon>Gammaproteobacteria</taxon>
        <taxon>Oceanospirillales</taxon>
        <taxon>Oceanospirillaceae</taxon>
        <taxon>Marinomonas</taxon>
    </lineage>
</organism>
<sequence length="300" mass="35175">MMGRPMTKEWIPNINLGQDYDEAYKDATIHFDKLGKLADFFGRDMPMHLHAEYCQIHLVLNGKTFFNIDQNNYQTEGSALFFTPAATPHAFWTEPDAPGFVITFHTSLLEGILDRLDAFNHPFYLPMVLERRKLPDDEWHSIEQLFSMLKHEWKQHAAWQSAAIETLLQLLVIHLVRVSGPPQARHQHHQADIISFRKFSRLVEAHFVEERRISFYCDKLTINESRLNYICKKVADTSPKKILNGRIILEAKRLLSHTSMNLTEISYTLGFIDPSYFSRFFYKNTECTPTDFRKQHRDMP</sequence>